<evidence type="ECO:0000313" key="3">
    <source>
        <dbReference type="Proteomes" id="UP000287033"/>
    </source>
</evidence>
<evidence type="ECO:0000313" key="2">
    <source>
        <dbReference type="EMBL" id="GCC45804.1"/>
    </source>
</evidence>
<gene>
    <name evidence="2" type="ORF">chiPu_0030262</name>
</gene>
<accession>A0A401TT35</accession>
<feature type="region of interest" description="Disordered" evidence="1">
    <location>
        <begin position="1"/>
        <end position="24"/>
    </location>
</feature>
<dbReference type="EMBL" id="BEZZ01178779">
    <property type="protein sequence ID" value="GCC45804.1"/>
    <property type="molecule type" value="Genomic_DNA"/>
</dbReference>
<feature type="compositionally biased region" description="Basic and acidic residues" evidence="1">
    <location>
        <begin position="121"/>
        <end position="132"/>
    </location>
</feature>
<reference evidence="2 3" key="1">
    <citation type="journal article" date="2018" name="Nat. Ecol. Evol.">
        <title>Shark genomes provide insights into elasmobranch evolution and the origin of vertebrates.</title>
        <authorList>
            <person name="Hara Y"/>
            <person name="Yamaguchi K"/>
            <person name="Onimaru K"/>
            <person name="Kadota M"/>
            <person name="Koyanagi M"/>
            <person name="Keeley SD"/>
            <person name="Tatsumi K"/>
            <person name="Tanaka K"/>
            <person name="Motone F"/>
            <person name="Kageyama Y"/>
            <person name="Nozu R"/>
            <person name="Adachi N"/>
            <person name="Nishimura O"/>
            <person name="Nakagawa R"/>
            <person name="Tanegashima C"/>
            <person name="Kiyatake I"/>
            <person name="Matsumoto R"/>
            <person name="Murakumo K"/>
            <person name="Nishida K"/>
            <person name="Terakita A"/>
            <person name="Kuratani S"/>
            <person name="Sato K"/>
            <person name="Hyodo S Kuraku.S."/>
        </authorList>
    </citation>
    <scope>NUCLEOTIDE SEQUENCE [LARGE SCALE GENOMIC DNA]</scope>
</reference>
<proteinExistence type="predicted"/>
<sequence length="198" mass="21460">MNRRSDSTSRPTYQPILGPAHERSFPIADRGQHLATGRHRELSRPFRAAALCRHLFALGPHRPAQRCCGVGRDAGATGGAIQGEDCARRGRHADRFGLSRRGDGHGCRRHLAATGVGCGDQGRRQRAVDAARRSQRAGQGRLHQHGGKQRNRAGAIAAGALRSRSRHAVPVHRPAGGATGRRRSRQGRRSRQAARAAR</sequence>
<comment type="caution">
    <text evidence="2">The sequence shown here is derived from an EMBL/GenBank/DDBJ whole genome shotgun (WGS) entry which is preliminary data.</text>
</comment>
<feature type="non-terminal residue" evidence="2">
    <location>
        <position position="198"/>
    </location>
</feature>
<keyword evidence="3" id="KW-1185">Reference proteome</keyword>
<feature type="compositionally biased region" description="Basic residues" evidence="1">
    <location>
        <begin position="180"/>
        <end position="198"/>
    </location>
</feature>
<feature type="region of interest" description="Disordered" evidence="1">
    <location>
        <begin position="118"/>
        <end position="198"/>
    </location>
</feature>
<dbReference type="AlphaFoldDB" id="A0A401TT35"/>
<organism evidence="2 3">
    <name type="scientific">Chiloscyllium punctatum</name>
    <name type="common">Brownbanded bambooshark</name>
    <name type="synonym">Hemiscyllium punctatum</name>
    <dbReference type="NCBI Taxonomy" id="137246"/>
    <lineage>
        <taxon>Eukaryota</taxon>
        <taxon>Metazoa</taxon>
        <taxon>Chordata</taxon>
        <taxon>Craniata</taxon>
        <taxon>Vertebrata</taxon>
        <taxon>Chondrichthyes</taxon>
        <taxon>Elasmobranchii</taxon>
        <taxon>Galeomorphii</taxon>
        <taxon>Galeoidea</taxon>
        <taxon>Orectolobiformes</taxon>
        <taxon>Hemiscylliidae</taxon>
        <taxon>Chiloscyllium</taxon>
    </lineage>
</organism>
<feature type="compositionally biased region" description="Basic residues" evidence="1">
    <location>
        <begin position="142"/>
        <end position="151"/>
    </location>
</feature>
<protein>
    <submittedName>
        <fullName evidence="2">Uncharacterized protein</fullName>
    </submittedName>
</protein>
<name>A0A401TT35_CHIPU</name>
<dbReference type="Proteomes" id="UP000287033">
    <property type="component" value="Unassembled WGS sequence"/>
</dbReference>
<evidence type="ECO:0000256" key="1">
    <source>
        <dbReference type="SAM" id="MobiDB-lite"/>
    </source>
</evidence>